<dbReference type="NCBIfam" id="TIGR02070">
    <property type="entry name" value="mono_pep_trsgly"/>
    <property type="match status" value="1"/>
</dbReference>
<comment type="similarity">
    <text evidence="11">Belongs to the glycosyltransferase 51 family.</text>
</comment>
<organism evidence="14 15">
    <name type="scientific">Anaeromyxobacter dehalogenans (strain ATCC BAA-258 / DSM 21875 / 2CP-1)</name>
    <dbReference type="NCBI Taxonomy" id="455488"/>
    <lineage>
        <taxon>Bacteria</taxon>
        <taxon>Pseudomonadati</taxon>
        <taxon>Myxococcota</taxon>
        <taxon>Myxococcia</taxon>
        <taxon>Myxococcales</taxon>
        <taxon>Cystobacterineae</taxon>
        <taxon>Anaeromyxobacteraceae</taxon>
        <taxon>Anaeromyxobacter</taxon>
    </lineage>
</organism>
<dbReference type="InterPro" id="IPR006311">
    <property type="entry name" value="TAT_signal"/>
</dbReference>
<dbReference type="PANTHER" id="PTHR30400:SF0">
    <property type="entry name" value="BIOSYNTHETIC PEPTIDOGLYCAN TRANSGLYCOSYLASE"/>
    <property type="match status" value="1"/>
</dbReference>
<gene>
    <name evidence="11" type="primary">mtgA</name>
    <name evidence="14" type="ordered locus">A2cp1_2011</name>
</gene>
<sequence length="307" mass="33288">MPAPRSRRRVPRALLFAAAAVAIAVAGLTLLWAALPDPAPLARDNPRTTALIEQRRAEAKEKRRAFRPRQAWVPLDRVSRSMVQAVLLSEDANFYGHEGIDWEATRDAAAHDLEQRSFARGASTITQQLAKNLWLGTEKSLWRKLKEALLAVKLERELPKRRILGLYLNVVELGDGVFGVEAGARARFGTSAAALTPAQAAVLASMLPAPRRVDLSSPSTWLKRRSRRLLDRMRAAGRLTAEQHLSASAELERILAGPAPRDDREEPPDVVDDVPVAAVPRAEPVPAAAAAAPEPAAAEAAGPGEPR</sequence>
<dbReference type="GO" id="GO:0008955">
    <property type="term" value="F:peptidoglycan glycosyltransferase activity"/>
    <property type="evidence" value="ECO:0007669"/>
    <property type="project" value="UniProtKB-UniRule"/>
</dbReference>
<dbReference type="InterPro" id="IPR023346">
    <property type="entry name" value="Lysozyme-like_dom_sf"/>
</dbReference>
<dbReference type="CAZy" id="GT51">
    <property type="family name" value="Glycosyltransferase Family 51"/>
</dbReference>
<dbReference type="Pfam" id="PF00912">
    <property type="entry name" value="Transgly"/>
    <property type="match status" value="1"/>
</dbReference>
<evidence type="ECO:0000256" key="1">
    <source>
        <dbReference type="ARBA" id="ARBA00022475"/>
    </source>
</evidence>
<dbReference type="AlphaFoldDB" id="B8J853"/>
<proteinExistence type="inferred from homology"/>
<evidence type="ECO:0000256" key="9">
    <source>
        <dbReference type="ARBA" id="ARBA00023136"/>
    </source>
</evidence>
<dbReference type="GO" id="GO:0005886">
    <property type="term" value="C:plasma membrane"/>
    <property type="evidence" value="ECO:0007669"/>
    <property type="project" value="UniProtKB-SubCell"/>
</dbReference>
<keyword evidence="3 11" id="KW-0328">Glycosyltransferase</keyword>
<dbReference type="HOGENOM" id="CLU_006354_1_0_7"/>
<keyword evidence="1 11" id="KW-1003">Cell membrane</keyword>
<keyword evidence="9 11" id="KW-0472">Membrane</keyword>
<keyword evidence="2 11" id="KW-0997">Cell inner membrane</keyword>
<comment type="pathway">
    <text evidence="11">Cell wall biogenesis; peptidoglycan biosynthesis.</text>
</comment>
<dbReference type="Gene3D" id="1.10.3810.10">
    <property type="entry name" value="Biosynthetic peptidoglycan transglycosylase-like"/>
    <property type="match status" value="1"/>
</dbReference>
<dbReference type="InterPro" id="IPR001264">
    <property type="entry name" value="Glyco_trans_51"/>
</dbReference>
<evidence type="ECO:0000256" key="6">
    <source>
        <dbReference type="ARBA" id="ARBA00022960"/>
    </source>
</evidence>
<evidence type="ECO:0000256" key="2">
    <source>
        <dbReference type="ARBA" id="ARBA00022519"/>
    </source>
</evidence>
<keyword evidence="5 11" id="KW-0812">Transmembrane</keyword>
<evidence type="ECO:0000256" key="12">
    <source>
        <dbReference type="SAM" id="MobiDB-lite"/>
    </source>
</evidence>
<dbReference type="HAMAP" id="MF_00766">
    <property type="entry name" value="PGT_MtgA"/>
    <property type="match status" value="1"/>
</dbReference>
<evidence type="ECO:0000256" key="7">
    <source>
        <dbReference type="ARBA" id="ARBA00022984"/>
    </source>
</evidence>
<dbReference type="SUPFAM" id="SSF53955">
    <property type="entry name" value="Lysozyme-like"/>
    <property type="match status" value="1"/>
</dbReference>
<keyword evidence="4 11" id="KW-0808">Transferase</keyword>
<accession>B8J853</accession>
<dbReference type="GO" id="GO:0016763">
    <property type="term" value="F:pentosyltransferase activity"/>
    <property type="evidence" value="ECO:0007669"/>
    <property type="project" value="InterPro"/>
</dbReference>
<keyword evidence="7 11" id="KW-0573">Peptidoglycan synthesis</keyword>
<name>B8J853_ANAD2</name>
<dbReference type="PROSITE" id="PS51318">
    <property type="entry name" value="TAT"/>
    <property type="match status" value="1"/>
</dbReference>
<evidence type="ECO:0000313" key="14">
    <source>
        <dbReference type="EMBL" id="ACL65352.1"/>
    </source>
</evidence>
<feature type="compositionally biased region" description="Low complexity" evidence="12">
    <location>
        <begin position="273"/>
        <end position="307"/>
    </location>
</feature>
<evidence type="ECO:0000256" key="5">
    <source>
        <dbReference type="ARBA" id="ARBA00022692"/>
    </source>
</evidence>
<feature type="domain" description="Glycosyl transferase family 51" evidence="13">
    <location>
        <begin position="67"/>
        <end position="233"/>
    </location>
</feature>
<dbReference type="GO" id="GO:0008360">
    <property type="term" value="P:regulation of cell shape"/>
    <property type="evidence" value="ECO:0007669"/>
    <property type="project" value="UniProtKB-KW"/>
</dbReference>
<feature type="region of interest" description="Disordered" evidence="12">
    <location>
        <begin position="256"/>
        <end position="307"/>
    </location>
</feature>
<dbReference type="EMBL" id="CP001359">
    <property type="protein sequence ID" value="ACL65352.1"/>
    <property type="molecule type" value="Genomic_DNA"/>
</dbReference>
<protein>
    <recommendedName>
        <fullName evidence="11">Biosynthetic peptidoglycan transglycosylase</fullName>
        <ecNumber evidence="11">2.4.99.28</ecNumber>
    </recommendedName>
    <alternativeName>
        <fullName evidence="11">Glycan polymerase</fullName>
    </alternativeName>
    <alternativeName>
        <fullName evidence="11">Peptidoglycan glycosyltransferase MtgA</fullName>
        <shortName evidence="11">PGT</shortName>
    </alternativeName>
</protein>
<comment type="catalytic activity">
    <reaction evidence="11">
        <text>[GlcNAc-(1-&gt;4)-Mur2Ac(oyl-L-Ala-gamma-D-Glu-L-Lys-D-Ala-D-Ala)](n)-di-trans,octa-cis-undecaprenyl diphosphate + beta-D-GlcNAc-(1-&gt;4)-Mur2Ac(oyl-L-Ala-gamma-D-Glu-L-Lys-D-Ala-D-Ala)-di-trans,octa-cis-undecaprenyl diphosphate = [GlcNAc-(1-&gt;4)-Mur2Ac(oyl-L-Ala-gamma-D-Glu-L-Lys-D-Ala-D-Ala)](n+1)-di-trans,octa-cis-undecaprenyl diphosphate + di-trans,octa-cis-undecaprenyl diphosphate + H(+)</text>
        <dbReference type="Rhea" id="RHEA:23708"/>
        <dbReference type="Rhea" id="RHEA-COMP:9602"/>
        <dbReference type="Rhea" id="RHEA-COMP:9603"/>
        <dbReference type="ChEBI" id="CHEBI:15378"/>
        <dbReference type="ChEBI" id="CHEBI:58405"/>
        <dbReference type="ChEBI" id="CHEBI:60033"/>
        <dbReference type="ChEBI" id="CHEBI:78435"/>
        <dbReference type="EC" id="2.4.99.28"/>
    </reaction>
</comment>
<evidence type="ECO:0000256" key="4">
    <source>
        <dbReference type="ARBA" id="ARBA00022679"/>
    </source>
</evidence>
<keyword evidence="8 11" id="KW-1133">Transmembrane helix</keyword>
<reference evidence="14" key="1">
    <citation type="submission" date="2009-01" db="EMBL/GenBank/DDBJ databases">
        <title>Complete sequence of Anaeromyxobacter dehalogenans 2CP-1.</title>
        <authorList>
            <consortium name="US DOE Joint Genome Institute"/>
            <person name="Lucas S."/>
            <person name="Copeland A."/>
            <person name="Lapidus A."/>
            <person name="Glavina del Rio T."/>
            <person name="Dalin E."/>
            <person name="Tice H."/>
            <person name="Bruce D."/>
            <person name="Goodwin L."/>
            <person name="Pitluck S."/>
            <person name="Saunders E."/>
            <person name="Brettin T."/>
            <person name="Detter J.C."/>
            <person name="Han C."/>
            <person name="Larimer F."/>
            <person name="Land M."/>
            <person name="Hauser L."/>
            <person name="Kyrpides N."/>
            <person name="Ovchinnikova G."/>
            <person name="Beliaev A.S."/>
            <person name="Richardson P."/>
        </authorList>
    </citation>
    <scope>NUCLEOTIDE SEQUENCE</scope>
    <source>
        <strain evidence="14">2CP-1</strain>
    </source>
</reference>
<evidence type="ECO:0000259" key="13">
    <source>
        <dbReference type="Pfam" id="PF00912"/>
    </source>
</evidence>
<dbReference type="GO" id="GO:0071555">
    <property type="term" value="P:cell wall organization"/>
    <property type="evidence" value="ECO:0007669"/>
    <property type="project" value="UniProtKB-KW"/>
</dbReference>
<keyword evidence="15" id="KW-1185">Reference proteome</keyword>
<evidence type="ECO:0000256" key="8">
    <source>
        <dbReference type="ARBA" id="ARBA00022989"/>
    </source>
</evidence>
<dbReference type="InterPro" id="IPR036950">
    <property type="entry name" value="PBP_transglycosylase"/>
</dbReference>
<evidence type="ECO:0000313" key="15">
    <source>
        <dbReference type="Proteomes" id="UP000007089"/>
    </source>
</evidence>
<dbReference type="UniPathway" id="UPA00219"/>
<dbReference type="EC" id="2.4.99.28" evidence="11"/>
<keyword evidence="10 11" id="KW-0961">Cell wall biogenesis/degradation</keyword>
<evidence type="ECO:0000256" key="11">
    <source>
        <dbReference type="HAMAP-Rule" id="MF_00766"/>
    </source>
</evidence>
<evidence type="ECO:0000256" key="10">
    <source>
        <dbReference type="ARBA" id="ARBA00023316"/>
    </source>
</evidence>
<comment type="function">
    <text evidence="11">Peptidoglycan polymerase that catalyzes glycan chain elongation from lipid-linked precursors.</text>
</comment>
<dbReference type="RefSeq" id="WP_012633245.1">
    <property type="nucleotide sequence ID" value="NC_011891.1"/>
</dbReference>
<dbReference type="GO" id="GO:0009274">
    <property type="term" value="C:peptidoglycan-based cell wall"/>
    <property type="evidence" value="ECO:0007669"/>
    <property type="project" value="InterPro"/>
</dbReference>
<dbReference type="InterPro" id="IPR011812">
    <property type="entry name" value="Pep_trsgly"/>
</dbReference>
<dbReference type="PANTHER" id="PTHR30400">
    <property type="entry name" value="MONOFUNCTIONAL BIOSYNTHETIC PEPTIDOGLYCAN TRANSGLYCOSYLASE"/>
    <property type="match status" value="1"/>
</dbReference>
<comment type="subcellular location">
    <subcellularLocation>
        <location evidence="11">Cell inner membrane</location>
        <topology evidence="11">Single-pass membrane protein</topology>
    </subcellularLocation>
</comment>
<dbReference type="Proteomes" id="UP000007089">
    <property type="component" value="Chromosome"/>
</dbReference>
<evidence type="ECO:0000256" key="3">
    <source>
        <dbReference type="ARBA" id="ARBA00022676"/>
    </source>
</evidence>
<keyword evidence="6 11" id="KW-0133">Cell shape</keyword>
<dbReference type="GO" id="GO:0009252">
    <property type="term" value="P:peptidoglycan biosynthetic process"/>
    <property type="evidence" value="ECO:0007669"/>
    <property type="project" value="UniProtKB-UniRule"/>
</dbReference>
<dbReference type="KEGG" id="acp:A2cp1_2011"/>